<feature type="transmembrane region" description="Helical" evidence="8">
    <location>
        <begin position="58"/>
        <end position="81"/>
    </location>
</feature>
<evidence type="ECO:0000313" key="11">
    <source>
        <dbReference type="Proteomes" id="UP000315364"/>
    </source>
</evidence>
<gene>
    <name evidence="10" type="ORF">FPZ08_19710</name>
</gene>
<comment type="similarity">
    <text evidence="2">Belongs to the binding-protein-dependent transport system permease family. CysTW subfamily.</text>
</comment>
<dbReference type="InterPro" id="IPR000515">
    <property type="entry name" value="MetI-like"/>
</dbReference>
<dbReference type="Proteomes" id="UP000315364">
    <property type="component" value="Chromosome"/>
</dbReference>
<feature type="transmembrane region" description="Helical" evidence="8">
    <location>
        <begin position="326"/>
        <end position="351"/>
    </location>
</feature>
<protein>
    <submittedName>
        <fullName evidence="10">ABC transporter permease subunit</fullName>
    </submittedName>
</protein>
<dbReference type="AlphaFoldDB" id="A0A5B8LXE6"/>
<feature type="transmembrane region" description="Helical" evidence="8">
    <location>
        <begin position="386"/>
        <end position="408"/>
    </location>
</feature>
<dbReference type="CDD" id="cd06261">
    <property type="entry name" value="TM_PBP2"/>
    <property type="match status" value="2"/>
</dbReference>
<name>A0A5B8LXE6_9HYPH</name>
<dbReference type="InterPro" id="IPR035906">
    <property type="entry name" value="MetI-like_sf"/>
</dbReference>
<feature type="transmembrane region" description="Helical" evidence="8">
    <location>
        <begin position="417"/>
        <end position="441"/>
    </location>
</feature>
<evidence type="ECO:0000256" key="7">
    <source>
        <dbReference type="ARBA" id="ARBA00023136"/>
    </source>
</evidence>
<sequence length="573" mass="62443">MNIFAFGINKVMILPALLFMLVLFYFPLLNIVGLSFNLPDASTEHYERFLSNGTMLGVVWRTFVYSAWVTGICLVLGYPLAVFVSRMVKRGHTFMLVCVILPYLTSLLVRTYAWMLLLSDSGLINHILVTLGLVDRPVPLLYTTFGAMVGMVHLTLPMMVLPIYAIVHGLNMEQMRAAKALGGGPLRSFFQVFLPQTLPGVKAGCILVFAISLGFYITPAALGGPKDILLSNIIAKLIETLLDFRYASAISMILLIFTVGVYMLSGGGLASVNGGNQDARKPRSLGAVLGRMTRAAGNAEPMMRLQKWLWDRKVGQSTRRFVPFQLFWYLFSALLLLFLVLPSVIVVVMSFNGNDALGFPPTSWSLRWYETFFSSETMMNASANSIIIATGTALLSLALGGTAAYALVRGNIRGSQVLYALLLAPIIVPSIVAAVGTYKVFADWGVVGSTLGVLLGHTPGSLAYVVIILSSTFVGLDKRLEMASASLGASRFRTIVRVVIPLVAPGILAAGIFAFIHSFDEVVITSFIAGVSFATLPQQIWLIIQHQIDPQIAAISTLVMILPIIALPFFRRR</sequence>
<keyword evidence="5 8" id="KW-0812">Transmembrane</keyword>
<feature type="transmembrane region" description="Helical" evidence="8">
    <location>
        <begin position="453"/>
        <end position="474"/>
    </location>
</feature>
<feature type="transmembrane region" description="Helical" evidence="8">
    <location>
        <begin position="203"/>
        <end position="224"/>
    </location>
</feature>
<dbReference type="Gene3D" id="1.10.3720.10">
    <property type="entry name" value="MetI-like"/>
    <property type="match status" value="2"/>
</dbReference>
<dbReference type="Pfam" id="PF00528">
    <property type="entry name" value="BPD_transp_1"/>
    <property type="match status" value="2"/>
</dbReference>
<feature type="transmembrane region" description="Helical" evidence="8">
    <location>
        <begin position="495"/>
        <end position="516"/>
    </location>
</feature>
<accession>A0A5B8LXE6</accession>
<dbReference type="GO" id="GO:0005886">
    <property type="term" value="C:plasma membrane"/>
    <property type="evidence" value="ECO:0007669"/>
    <property type="project" value="UniProtKB-SubCell"/>
</dbReference>
<feature type="domain" description="ABC transmembrane type-1" evidence="9">
    <location>
        <begin position="382"/>
        <end position="571"/>
    </location>
</feature>
<evidence type="ECO:0000256" key="8">
    <source>
        <dbReference type="RuleBase" id="RU363032"/>
    </source>
</evidence>
<evidence type="ECO:0000256" key="5">
    <source>
        <dbReference type="ARBA" id="ARBA00022692"/>
    </source>
</evidence>
<proteinExistence type="inferred from homology"/>
<evidence type="ECO:0000256" key="1">
    <source>
        <dbReference type="ARBA" id="ARBA00004651"/>
    </source>
</evidence>
<feature type="transmembrane region" description="Helical" evidence="8">
    <location>
        <begin position="244"/>
        <end position="264"/>
    </location>
</feature>
<dbReference type="PROSITE" id="PS50928">
    <property type="entry name" value="ABC_TM1"/>
    <property type="match status" value="2"/>
</dbReference>
<evidence type="ECO:0000313" key="10">
    <source>
        <dbReference type="EMBL" id="QDZ12773.1"/>
    </source>
</evidence>
<dbReference type="OrthoDB" id="9807047at2"/>
<feature type="transmembrane region" description="Helical" evidence="8">
    <location>
        <begin position="93"/>
        <end position="113"/>
    </location>
</feature>
<evidence type="ECO:0000256" key="6">
    <source>
        <dbReference type="ARBA" id="ARBA00022989"/>
    </source>
</evidence>
<evidence type="ECO:0000256" key="2">
    <source>
        <dbReference type="ARBA" id="ARBA00007069"/>
    </source>
</evidence>
<comment type="subcellular location">
    <subcellularLocation>
        <location evidence="1 8">Cell membrane</location>
        <topology evidence="1 8">Multi-pass membrane protein</topology>
    </subcellularLocation>
</comment>
<feature type="transmembrane region" description="Helical" evidence="8">
    <location>
        <begin position="522"/>
        <end position="544"/>
    </location>
</feature>
<dbReference type="GO" id="GO:0055085">
    <property type="term" value="P:transmembrane transport"/>
    <property type="evidence" value="ECO:0007669"/>
    <property type="project" value="InterPro"/>
</dbReference>
<dbReference type="PANTHER" id="PTHR42929">
    <property type="entry name" value="INNER MEMBRANE ABC TRANSPORTER PERMEASE PROTEIN YDCU-RELATED-RELATED"/>
    <property type="match status" value="1"/>
</dbReference>
<keyword evidence="3 8" id="KW-0813">Transport</keyword>
<keyword evidence="6 8" id="KW-1133">Transmembrane helix</keyword>
<keyword evidence="7 8" id="KW-0472">Membrane</keyword>
<evidence type="ECO:0000256" key="3">
    <source>
        <dbReference type="ARBA" id="ARBA00022448"/>
    </source>
</evidence>
<dbReference type="RefSeq" id="WP_146292110.1">
    <property type="nucleotide sequence ID" value="NZ_CP042304.1"/>
</dbReference>
<feature type="transmembrane region" description="Helical" evidence="8">
    <location>
        <begin position="551"/>
        <end position="570"/>
    </location>
</feature>
<feature type="transmembrane region" description="Helical" evidence="8">
    <location>
        <begin position="140"/>
        <end position="167"/>
    </location>
</feature>
<keyword evidence="4" id="KW-1003">Cell membrane</keyword>
<keyword evidence="11" id="KW-1185">Reference proteome</keyword>
<dbReference type="PANTHER" id="PTHR42929:SF5">
    <property type="entry name" value="ABC TRANSPORTER PERMEASE PROTEIN"/>
    <property type="match status" value="1"/>
</dbReference>
<evidence type="ECO:0000259" key="9">
    <source>
        <dbReference type="PROSITE" id="PS50928"/>
    </source>
</evidence>
<feature type="domain" description="ABC transmembrane type-1" evidence="9">
    <location>
        <begin position="59"/>
        <end position="265"/>
    </location>
</feature>
<feature type="transmembrane region" description="Helical" evidence="8">
    <location>
        <begin position="12"/>
        <end position="38"/>
    </location>
</feature>
<dbReference type="KEGG" id="dea:FPZ08_19710"/>
<reference evidence="10 11" key="1">
    <citation type="submission" date="2019-07" db="EMBL/GenBank/DDBJ databases">
        <title>Full genome sequence of Devosia sp. Gsoil 520.</title>
        <authorList>
            <person name="Im W.-T."/>
        </authorList>
    </citation>
    <scope>NUCLEOTIDE SEQUENCE [LARGE SCALE GENOMIC DNA]</scope>
    <source>
        <strain evidence="10 11">Gsoil 520</strain>
    </source>
</reference>
<organism evidence="10 11">
    <name type="scientific">Devosia ginsengisoli</name>
    <dbReference type="NCBI Taxonomy" id="400770"/>
    <lineage>
        <taxon>Bacteria</taxon>
        <taxon>Pseudomonadati</taxon>
        <taxon>Pseudomonadota</taxon>
        <taxon>Alphaproteobacteria</taxon>
        <taxon>Hyphomicrobiales</taxon>
        <taxon>Devosiaceae</taxon>
        <taxon>Devosia</taxon>
    </lineage>
</organism>
<evidence type="ECO:0000256" key="4">
    <source>
        <dbReference type="ARBA" id="ARBA00022475"/>
    </source>
</evidence>
<dbReference type="EMBL" id="CP042304">
    <property type="protein sequence ID" value="QDZ12773.1"/>
    <property type="molecule type" value="Genomic_DNA"/>
</dbReference>
<dbReference type="SUPFAM" id="SSF161098">
    <property type="entry name" value="MetI-like"/>
    <property type="match status" value="2"/>
</dbReference>